<name>A0ABP1PIH1_9HEXA</name>
<dbReference type="PRINTS" id="PR00837">
    <property type="entry name" value="V5TPXLIKE"/>
</dbReference>
<sequence length="344" mass="38437">MALWTILIGAAPLLVSAGNTQYGLDMFAKAGRGACWVEKLNKLPPIDDEGVNWGTCDMNMKFKEDEWDSQYKFQADFQIQQGNNPDDMKEFLEGAAMNNLKSNMKAKFDQLNPAYRRACEQYVDNENSKPAKDYSAILRDSGDYPFKALAYCMLQTVEKRNGKNDLAALKSHMWSPKSFHQSIIDRENENRKRHGVPALKLDSELNTRAQRYADELASKCVMEHMADVYGADTPDLQYNGGQTGENLMEDGATQGTDDELGMGAANGWYSEINNYPWPQYTGNNARGVIGHFTASVWKSTKLAGYGIGRNPNCDMVLIVARYSPGGNIQSPGMPYYKDNVLPLV</sequence>
<dbReference type="SUPFAM" id="SSF55797">
    <property type="entry name" value="PR-1-like"/>
    <property type="match status" value="1"/>
</dbReference>
<dbReference type="InterPro" id="IPR034113">
    <property type="entry name" value="SCP_GAPR1-like"/>
</dbReference>
<feature type="chain" id="PRO_5047004010" description="SCP domain-containing protein" evidence="1">
    <location>
        <begin position="18"/>
        <end position="344"/>
    </location>
</feature>
<dbReference type="Gene3D" id="3.40.33.10">
    <property type="entry name" value="CAP"/>
    <property type="match status" value="1"/>
</dbReference>
<gene>
    <name evidence="3" type="ORF">ODALV1_LOCUS384</name>
</gene>
<evidence type="ECO:0000313" key="3">
    <source>
        <dbReference type="EMBL" id="CAL8068617.1"/>
    </source>
</evidence>
<dbReference type="InterPro" id="IPR014044">
    <property type="entry name" value="CAP_dom"/>
</dbReference>
<accession>A0ABP1PIH1</accession>
<dbReference type="InterPro" id="IPR035940">
    <property type="entry name" value="CAP_sf"/>
</dbReference>
<evidence type="ECO:0000259" key="2">
    <source>
        <dbReference type="SMART" id="SM00198"/>
    </source>
</evidence>
<proteinExistence type="predicted"/>
<keyword evidence="4" id="KW-1185">Reference proteome</keyword>
<feature type="signal peptide" evidence="1">
    <location>
        <begin position="1"/>
        <end position="17"/>
    </location>
</feature>
<comment type="caution">
    <text evidence="3">The sequence shown here is derived from an EMBL/GenBank/DDBJ whole genome shotgun (WGS) entry which is preliminary data.</text>
</comment>
<dbReference type="EMBL" id="CAXLJM020000002">
    <property type="protein sequence ID" value="CAL8068617.1"/>
    <property type="molecule type" value="Genomic_DNA"/>
</dbReference>
<dbReference type="Proteomes" id="UP001642540">
    <property type="component" value="Unassembled WGS sequence"/>
</dbReference>
<evidence type="ECO:0000256" key="1">
    <source>
        <dbReference type="SAM" id="SignalP"/>
    </source>
</evidence>
<evidence type="ECO:0000313" key="4">
    <source>
        <dbReference type="Proteomes" id="UP001642540"/>
    </source>
</evidence>
<organism evidence="3 4">
    <name type="scientific">Orchesella dallaii</name>
    <dbReference type="NCBI Taxonomy" id="48710"/>
    <lineage>
        <taxon>Eukaryota</taxon>
        <taxon>Metazoa</taxon>
        <taxon>Ecdysozoa</taxon>
        <taxon>Arthropoda</taxon>
        <taxon>Hexapoda</taxon>
        <taxon>Collembola</taxon>
        <taxon>Entomobryomorpha</taxon>
        <taxon>Entomobryoidea</taxon>
        <taxon>Orchesellidae</taxon>
        <taxon>Orchesellinae</taxon>
        <taxon>Orchesella</taxon>
    </lineage>
</organism>
<dbReference type="SMART" id="SM00198">
    <property type="entry name" value="SCP"/>
    <property type="match status" value="1"/>
</dbReference>
<keyword evidence="1" id="KW-0732">Signal</keyword>
<feature type="domain" description="SCP" evidence="2">
    <location>
        <begin position="178"/>
        <end position="330"/>
    </location>
</feature>
<dbReference type="PANTHER" id="PTHR10334">
    <property type="entry name" value="CYSTEINE-RICH SECRETORY PROTEIN-RELATED"/>
    <property type="match status" value="1"/>
</dbReference>
<reference evidence="3 4" key="1">
    <citation type="submission" date="2024-08" db="EMBL/GenBank/DDBJ databases">
        <authorList>
            <person name="Cucini C."/>
            <person name="Frati F."/>
        </authorList>
    </citation>
    <scope>NUCLEOTIDE SEQUENCE [LARGE SCALE GENOMIC DNA]</scope>
</reference>
<dbReference type="Pfam" id="PF00188">
    <property type="entry name" value="CAP"/>
    <property type="match status" value="1"/>
</dbReference>
<protein>
    <recommendedName>
        <fullName evidence="2">SCP domain-containing protein</fullName>
    </recommendedName>
</protein>
<dbReference type="InterPro" id="IPR001283">
    <property type="entry name" value="CRISP-related"/>
</dbReference>
<dbReference type="CDD" id="cd05382">
    <property type="entry name" value="CAP_GAPR1-like"/>
    <property type="match status" value="1"/>
</dbReference>